<dbReference type="RefSeq" id="WP_070067271.1">
    <property type="nucleotide sequence ID" value="NZ_MJUW02000083.1"/>
</dbReference>
<dbReference type="CDD" id="cd01579">
    <property type="entry name" value="AcnA_Bact_Swivel"/>
    <property type="match status" value="1"/>
</dbReference>
<evidence type="ECO:0000256" key="10">
    <source>
        <dbReference type="ARBA" id="ARBA00031977"/>
    </source>
</evidence>
<evidence type="ECO:0000256" key="2">
    <source>
        <dbReference type="ARBA" id="ARBA00004717"/>
    </source>
</evidence>
<dbReference type="InterPro" id="IPR000573">
    <property type="entry name" value="AconitaseA/IPMdHydase_ssu_swvl"/>
</dbReference>
<dbReference type="Pfam" id="PF00694">
    <property type="entry name" value="Aconitase_C"/>
    <property type="match status" value="1"/>
</dbReference>
<dbReference type="GO" id="GO:0006099">
    <property type="term" value="P:tricarboxylic acid cycle"/>
    <property type="evidence" value="ECO:0007669"/>
    <property type="project" value="UniProtKB-UniPathway"/>
</dbReference>
<dbReference type="GO" id="GO:0005829">
    <property type="term" value="C:cytosol"/>
    <property type="evidence" value="ECO:0007669"/>
    <property type="project" value="TreeGrafter"/>
</dbReference>
<dbReference type="PANTHER" id="PTHR43160">
    <property type="entry name" value="ACONITATE HYDRATASE B"/>
    <property type="match status" value="1"/>
</dbReference>
<dbReference type="PROSITE" id="PS00450">
    <property type="entry name" value="ACONITASE_1"/>
    <property type="match status" value="1"/>
</dbReference>
<dbReference type="AlphaFoldDB" id="A0A1V6LZI7"/>
<dbReference type="InterPro" id="IPR036008">
    <property type="entry name" value="Aconitase_4Fe-4S_dom"/>
</dbReference>
<dbReference type="EMBL" id="MJUW02000083">
    <property type="protein sequence ID" value="OQD45551.1"/>
    <property type="molecule type" value="Genomic_DNA"/>
</dbReference>
<name>A0A1V6LZI7_9BACT</name>
<keyword evidence="14" id="KW-1185">Reference proteome</keyword>
<comment type="pathway">
    <text evidence="2">Carbohydrate metabolism; tricarboxylic acid cycle; isocitrate from oxaloacetate: step 2/2.</text>
</comment>
<dbReference type="NCBIfam" id="TIGR01342">
    <property type="entry name" value="acon_putative"/>
    <property type="match status" value="1"/>
</dbReference>
<dbReference type="NCBIfam" id="NF001614">
    <property type="entry name" value="PRK00402.1"/>
    <property type="match status" value="1"/>
</dbReference>
<evidence type="ECO:0000256" key="5">
    <source>
        <dbReference type="ARBA" id="ARBA00022723"/>
    </source>
</evidence>
<dbReference type="NCBIfam" id="NF005558">
    <property type="entry name" value="PRK07229.1"/>
    <property type="match status" value="1"/>
</dbReference>
<dbReference type="InterPro" id="IPR050926">
    <property type="entry name" value="Aconitase/IPM_isomerase"/>
</dbReference>
<evidence type="ECO:0000256" key="9">
    <source>
        <dbReference type="ARBA" id="ARBA00031081"/>
    </source>
</evidence>
<evidence type="ECO:0000313" key="13">
    <source>
        <dbReference type="EMBL" id="OQD45551.1"/>
    </source>
</evidence>
<comment type="catalytic activity">
    <reaction evidence="8">
        <text>citrate = D-threo-isocitrate</text>
        <dbReference type="Rhea" id="RHEA:10336"/>
        <dbReference type="ChEBI" id="CHEBI:15562"/>
        <dbReference type="ChEBI" id="CHEBI:16947"/>
        <dbReference type="EC" id="4.2.1.3"/>
    </reaction>
</comment>
<feature type="domain" description="Aconitase/3-isopropylmalate dehydratase large subunit alpha/beta/alpha" evidence="11">
    <location>
        <begin position="7"/>
        <end position="407"/>
    </location>
</feature>
<dbReference type="InterPro" id="IPR015928">
    <property type="entry name" value="Aconitase/3IPM_dehydase_swvl"/>
</dbReference>
<dbReference type="InterPro" id="IPR015931">
    <property type="entry name" value="Acnase/IPM_dHydase_lsu_aba_1/3"/>
</dbReference>
<dbReference type="GO" id="GO:0003994">
    <property type="term" value="F:aconitate hydratase activity"/>
    <property type="evidence" value="ECO:0007669"/>
    <property type="project" value="UniProtKB-EC"/>
</dbReference>
<feature type="domain" description="Aconitase A/isopropylmalate dehydratase small subunit swivel" evidence="12">
    <location>
        <begin position="522"/>
        <end position="574"/>
    </location>
</feature>
<dbReference type="PROSITE" id="PS01244">
    <property type="entry name" value="ACONITASE_2"/>
    <property type="match status" value="1"/>
</dbReference>
<accession>A0A1V6LZI7</accession>
<reference evidence="13 14" key="1">
    <citation type="journal article" date="2016" name="Genome Announc.">
        <title>Draft Genome Sequence of the Anaerobic Ammonium-Oxidizing Bacterium 'Candidatus Brocadia sp. 40'.</title>
        <authorList>
            <person name="Ali M."/>
            <person name="Haroon M.F."/>
            <person name="Narita Y."/>
            <person name="Zhang L."/>
            <person name="Rangel Shaw D."/>
            <person name="Okabe S."/>
            <person name="Saikaly P.E."/>
        </authorList>
    </citation>
    <scope>NUCLEOTIDE SEQUENCE [LARGE SCALE GENOMIC DNA]</scope>
    <source>
        <strain evidence="13 14">40</strain>
    </source>
</reference>
<dbReference type="PANTHER" id="PTHR43160:SF3">
    <property type="entry name" value="ACONITATE HYDRATASE, MITOCHONDRIAL"/>
    <property type="match status" value="1"/>
</dbReference>
<sequence length="643" mass="69245">MGKNLVQKILTSHLVSGKLQSGEEIAISIDQTLTQDATGTMAYLQFEAMGIPRVKTKLSVSYVDHNMLQTGFENFDDHLFLQSVVEKYGIYFSKPGNGICHQVHLERFAVPGETLLGSDSHTPTCGGLGMIAIGAGGLDVAIAMAGGPFYVSMPKIVLVKLSGTLQSWVTAKDVILELLRRVTVKGGVGKIFEYGGDGVKTLTVTERATITNMGAELGALTSVFPSDTQTKKYLKMQGREKVWTPLKADASAKYDEIIEIDLSSLEPMIAKPHSPDNVCKVGEIKGIKVQQVCIGSCTNSSYHDLMVAAAMLKGRKVHQDVSLTISPGSRQVLEMIAKNGALTDMIAAGARLIEVACGPCIGMGQAPPSGGVSVRSFNRNFEGRSGTADAEVYLVSPETAIASAVNGVISDPREFGEPIIIKYPKSFVIDDRMIIPPSEKPEEVTIIRGPNVKPLPKKEPMPDTLKGDVLLKVGDNITTDHIMPAGAKVLPLRSNIPAISEFVFEKVDKEFVRRAKEKGGGFLIGGVNYGQGSSREHAALAPMYLGVKAVIVKSFARIHRANLINFGILPLTFEIENDYNFIDQGDNIELPDVKNKLKSGVSLVISNLTKNKKIGVNHALTAREIDILCAGGLLNFQARNTNS</sequence>
<organism evidence="13 14">
    <name type="scientific">Candidatus Brocadia sapporoensis</name>
    <dbReference type="NCBI Taxonomy" id="392547"/>
    <lineage>
        <taxon>Bacteria</taxon>
        <taxon>Pseudomonadati</taxon>
        <taxon>Planctomycetota</taxon>
        <taxon>Candidatus Brocadiia</taxon>
        <taxon>Candidatus Brocadiales</taxon>
        <taxon>Candidatus Brocadiaceae</taxon>
        <taxon>Candidatus Brocadia</taxon>
    </lineage>
</organism>
<dbReference type="Pfam" id="PF00330">
    <property type="entry name" value="Aconitase"/>
    <property type="match status" value="1"/>
</dbReference>
<evidence type="ECO:0000259" key="11">
    <source>
        <dbReference type="Pfam" id="PF00330"/>
    </source>
</evidence>
<dbReference type="EC" id="4.2.1.3" evidence="3"/>
<evidence type="ECO:0000313" key="14">
    <source>
        <dbReference type="Proteomes" id="UP000242219"/>
    </source>
</evidence>
<evidence type="ECO:0000256" key="8">
    <source>
        <dbReference type="ARBA" id="ARBA00023501"/>
    </source>
</evidence>
<dbReference type="GO" id="GO:0046872">
    <property type="term" value="F:metal ion binding"/>
    <property type="evidence" value="ECO:0007669"/>
    <property type="project" value="UniProtKB-KW"/>
</dbReference>
<dbReference type="Gene3D" id="3.30.499.10">
    <property type="entry name" value="Aconitase, domain 3"/>
    <property type="match status" value="2"/>
</dbReference>
<dbReference type="InterPro" id="IPR001030">
    <property type="entry name" value="Acoase/IPM_deHydtase_lsu_aba"/>
</dbReference>
<evidence type="ECO:0000256" key="4">
    <source>
        <dbReference type="ARBA" id="ARBA00019378"/>
    </source>
</evidence>
<dbReference type="InterPro" id="IPR018136">
    <property type="entry name" value="Aconitase_4Fe-4S_BS"/>
</dbReference>
<dbReference type="Gene3D" id="3.20.19.10">
    <property type="entry name" value="Aconitase, domain 4"/>
    <property type="match status" value="1"/>
</dbReference>
<dbReference type="GO" id="GO:0051539">
    <property type="term" value="F:4 iron, 4 sulfur cluster binding"/>
    <property type="evidence" value="ECO:0007669"/>
    <property type="project" value="TreeGrafter"/>
</dbReference>
<evidence type="ECO:0000256" key="1">
    <source>
        <dbReference type="ARBA" id="ARBA00001966"/>
    </source>
</evidence>
<protein>
    <recommendedName>
        <fullName evidence="4">Aconitate hydratase A</fullName>
        <ecNumber evidence="3">4.2.1.3</ecNumber>
    </recommendedName>
    <alternativeName>
        <fullName evidence="10">Iron-responsive protein-like</fullName>
    </alternativeName>
    <alternativeName>
        <fullName evidence="9">RNA-binding protein</fullName>
    </alternativeName>
</protein>
<comment type="caution">
    <text evidence="13">The sequence shown here is derived from an EMBL/GenBank/DDBJ whole genome shotgun (WGS) entry which is preliminary data.</text>
</comment>
<evidence type="ECO:0000256" key="3">
    <source>
        <dbReference type="ARBA" id="ARBA00012926"/>
    </source>
</evidence>
<evidence type="ECO:0000259" key="12">
    <source>
        <dbReference type="Pfam" id="PF00694"/>
    </source>
</evidence>
<dbReference type="Proteomes" id="UP000242219">
    <property type="component" value="Unassembled WGS sequence"/>
</dbReference>
<dbReference type="InterPro" id="IPR006250">
    <property type="entry name" value="Aconitase_put"/>
</dbReference>
<dbReference type="CDD" id="cd01585">
    <property type="entry name" value="AcnA_Bact"/>
    <property type="match status" value="1"/>
</dbReference>
<keyword evidence="5" id="KW-0479">Metal-binding</keyword>
<dbReference type="UniPathway" id="UPA00223">
    <property type="reaction ID" value="UER00718"/>
</dbReference>
<gene>
    <name evidence="13" type="ORF">BIY37_07870</name>
</gene>
<dbReference type="SUPFAM" id="SSF53732">
    <property type="entry name" value="Aconitase iron-sulfur domain"/>
    <property type="match status" value="1"/>
</dbReference>
<dbReference type="SUPFAM" id="SSF52016">
    <property type="entry name" value="LeuD/IlvD-like"/>
    <property type="match status" value="1"/>
</dbReference>
<proteinExistence type="predicted"/>
<evidence type="ECO:0000256" key="6">
    <source>
        <dbReference type="ARBA" id="ARBA00023004"/>
    </source>
</evidence>
<keyword evidence="6" id="KW-0408">Iron</keyword>
<dbReference type="PRINTS" id="PR00415">
    <property type="entry name" value="ACONITASE"/>
</dbReference>
<evidence type="ECO:0000256" key="7">
    <source>
        <dbReference type="ARBA" id="ARBA00023014"/>
    </source>
</evidence>
<comment type="cofactor">
    <cofactor evidence="1">
        <name>[4Fe-4S] cluster</name>
        <dbReference type="ChEBI" id="CHEBI:49883"/>
    </cofactor>
</comment>
<keyword evidence="7" id="KW-0411">Iron-sulfur</keyword>